<dbReference type="AlphaFoldDB" id="A0A8A4TKJ1"/>
<name>A0A8A4TKJ1_SULCO</name>
<proteinExistence type="predicted"/>
<evidence type="ECO:0000313" key="1">
    <source>
        <dbReference type="EMBL" id="QTD49652.1"/>
    </source>
</evidence>
<protein>
    <submittedName>
        <fullName evidence="1">Uncharacterized protein</fullName>
    </submittedName>
</protein>
<sequence>MRVKNMRPNVLIVADAHARLNPGETCECSETPQIKAALANDFLVAVDPVDTSKPELETRHEITLMGWSDACDAAAALTDVGEIDHLLTEETRRTVQDALRKRKRELTDAGG</sequence>
<gene>
    <name evidence="1" type="ORF">J3U87_29060</name>
</gene>
<dbReference type="EMBL" id="CP071793">
    <property type="protein sequence ID" value="QTD49652.1"/>
    <property type="molecule type" value="Genomic_DNA"/>
</dbReference>
<dbReference type="Proteomes" id="UP000663929">
    <property type="component" value="Chromosome"/>
</dbReference>
<dbReference type="KEGG" id="scor:J3U87_29060"/>
<dbReference type="RefSeq" id="WP_237379285.1">
    <property type="nucleotide sequence ID" value="NZ_CP071793.1"/>
</dbReference>
<evidence type="ECO:0000313" key="2">
    <source>
        <dbReference type="Proteomes" id="UP000663929"/>
    </source>
</evidence>
<reference evidence="1" key="1">
    <citation type="submission" date="2021-03" db="EMBL/GenBank/DDBJ databases">
        <title>Acanthopleuribacteraceae sp. M133.</title>
        <authorList>
            <person name="Wang G."/>
        </authorList>
    </citation>
    <scope>NUCLEOTIDE SEQUENCE</scope>
    <source>
        <strain evidence="1">M133</strain>
    </source>
</reference>
<keyword evidence="2" id="KW-1185">Reference proteome</keyword>
<organism evidence="1 2">
    <name type="scientific">Sulfidibacter corallicola</name>
    <dbReference type="NCBI Taxonomy" id="2818388"/>
    <lineage>
        <taxon>Bacteria</taxon>
        <taxon>Pseudomonadati</taxon>
        <taxon>Acidobacteriota</taxon>
        <taxon>Holophagae</taxon>
        <taxon>Acanthopleuribacterales</taxon>
        <taxon>Acanthopleuribacteraceae</taxon>
        <taxon>Sulfidibacter</taxon>
    </lineage>
</organism>
<accession>A0A8A4TKJ1</accession>